<dbReference type="CDD" id="cd02879">
    <property type="entry name" value="GH18_plant_chitinase_class_V"/>
    <property type="match status" value="1"/>
</dbReference>
<dbReference type="GO" id="GO:0005576">
    <property type="term" value="C:extracellular region"/>
    <property type="evidence" value="ECO:0007669"/>
    <property type="project" value="TreeGrafter"/>
</dbReference>
<comment type="similarity">
    <text evidence="1">Belongs to the glycosyl hydrolase 18 family. Chitinase class V subfamily.</text>
</comment>
<protein>
    <recommendedName>
        <fullName evidence="8">GH18 domain-containing protein</fullName>
    </recommendedName>
</protein>
<evidence type="ECO:0000256" key="6">
    <source>
        <dbReference type="RuleBase" id="RU000489"/>
    </source>
</evidence>
<dbReference type="InterPro" id="IPR050314">
    <property type="entry name" value="Glycosyl_Hydrlase_18"/>
</dbReference>
<dbReference type="GO" id="GO:0004568">
    <property type="term" value="F:chitinase activity"/>
    <property type="evidence" value="ECO:0007669"/>
    <property type="project" value="TreeGrafter"/>
</dbReference>
<dbReference type="GO" id="GO:0008061">
    <property type="term" value="F:chitin binding"/>
    <property type="evidence" value="ECO:0007669"/>
    <property type="project" value="InterPro"/>
</dbReference>
<dbReference type="Gene3D" id="3.10.50.10">
    <property type="match status" value="1"/>
</dbReference>
<dbReference type="InterPro" id="IPR004252">
    <property type="entry name" value="Probable_transposase_24"/>
</dbReference>
<dbReference type="InterPro" id="IPR029070">
    <property type="entry name" value="Chitinase_insertion_sf"/>
</dbReference>
<reference evidence="9" key="2">
    <citation type="submission" date="2023-05" db="EMBL/GenBank/DDBJ databases">
        <authorList>
            <person name="Schelkunov M.I."/>
        </authorList>
    </citation>
    <scope>NUCLEOTIDE SEQUENCE</scope>
    <source>
        <strain evidence="9">Hsosn_3</strain>
        <tissue evidence="9">Leaf</tissue>
    </source>
</reference>
<comment type="caution">
    <text evidence="9">The sequence shown here is derived from an EMBL/GenBank/DDBJ whole genome shotgun (WGS) entry which is preliminary data.</text>
</comment>
<dbReference type="SUPFAM" id="SSF51445">
    <property type="entry name" value="(Trans)glycosidases"/>
    <property type="match status" value="1"/>
</dbReference>
<evidence type="ECO:0000256" key="1">
    <source>
        <dbReference type="ARBA" id="ARBA00008682"/>
    </source>
</evidence>
<dbReference type="Proteomes" id="UP001237642">
    <property type="component" value="Unassembled WGS sequence"/>
</dbReference>
<feature type="compositionally biased region" description="Basic and acidic residues" evidence="7">
    <location>
        <begin position="91"/>
        <end position="103"/>
    </location>
</feature>
<organism evidence="9 10">
    <name type="scientific">Heracleum sosnowskyi</name>
    <dbReference type="NCBI Taxonomy" id="360622"/>
    <lineage>
        <taxon>Eukaryota</taxon>
        <taxon>Viridiplantae</taxon>
        <taxon>Streptophyta</taxon>
        <taxon>Embryophyta</taxon>
        <taxon>Tracheophyta</taxon>
        <taxon>Spermatophyta</taxon>
        <taxon>Magnoliopsida</taxon>
        <taxon>eudicotyledons</taxon>
        <taxon>Gunneridae</taxon>
        <taxon>Pentapetalae</taxon>
        <taxon>asterids</taxon>
        <taxon>campanulids</taxon>
        <taxon>Apiales</taxon>
        <taxon>Apiaceae</taxon>
        <taxon>Apioideae</taxon>
        <taxon>apioid superclade</taxon>
        <taxon>Tordylieae</taxon>
        <taxon>Tordyliinae</taxon>
        <taxon>Heracleum</taxon>
    </lineage>
</organism>
<dbReference type="SUPFAM" id="SSF54556">
    <property type="entry name" value="Chitinase insertion domain"/>
    <property type="match status" value="1"/>
</dbReference>
<dbReference type="SMART" id="SM00636">
    <property type="entry name" value="Glyco_18"/>
    <property type="match status" value="1"/>
</dbReference>
<dbReference type="Pfam" id="PF00704">
    <property type="entry name" value="Glyco_hydro_18"/>
    <property type="match status" value="1"/>
</dbReference>
<dbReference type="InterPro" id="IPR001223">
    <property type="entry name" value="Glyco_hydro18_cat"/>
</dbReference>
<feature type="compositionally biased region" description="Gly residues" evidence="7">
    <location>
        <begin position="10"/>
        <end position="53"/>
    </location>
</feature>
<dbReference type="InterPro" id="IPR017853">
    <property type="entry name" value="GH"/>
</dbReference>
<evidence type="ECO:0000256" key="2">
    <source>
        <dbReference type="ARBA" id="ARBA00022729"/>
    </source>
</evidence>
<proteinExistence type="inferred from homology"/>
<feature type="region of interest" description="Disordered" evidence="7">
    <location>
        <begin position="393"/>
        <end position="423"/>
    </location>
</feature>
<dbReference type="Pfam" id="PF03004">
    <property type="entry name" value="Transposase_24"/>
    <property type="match status" value="1"/>
</dbReference>
<dbReference type="PANTHER" id="PTHR11177">
    <property type="entry name" value="CHITINASE"/>
    <property type="match status" value="1"/>
</dbReference>
<keyword evidence="2" id="KW-0732">Signal</keyword>
<evidence type="ECO:0000256" key="3">
    <source>
        <dbReference type="ARBA" id="ARBA00022801"/>
    </source>
</evidence>
<dbReference type="PROSITE" id="PS51910">
    <property type="entry name" value="GH18_2"/>
    <property type="match status" value="1"/>
</dbReference>
<evidence type="ECO:0000259" key="8">
    <source>
        <dbReference type="PROSITE" id="PS51910"/>
    </source>
</evidence>
<keyword evidence="4" id="KW-0325">Glycoprotein</keyword>
<evidence type="ECO:0000256" key="4">
    <source>
        <dbReference type="ARBA" id="ARBA00023180"/>
    </source>
</evidence>
<accession>A0AAD8JHK7</accession>
<dbReference type="InterPro" id="IPR011583">
    <property type="entry name" value="Chitinase_II/V-like_cat"/>
</dbReference>
<dbReference type="EMBL" id="JAUIZM010000001">
    <property type="protein sequence ID" value="KAK1403604.1"/>
    <property type="molecule type" value="Genomic_DNA"/>
</dbReference>
<evidence type="ECO:0000256" key="5">
    <source>
        <dbReference type="ARBA" id="ARBA00023295"/>
    </source>
</evidence>
<dbReference type="PROSITE" id="PS01095">
    <property type="entry name" value="GH18_1"/>
    <property type="match status" value="1"/>
</dbReference>
<keyword evidence="3 6" id="KW-0378">Hydrolase</keyword>
<evidence type="ECO:0000313" key="9">
    <source>
        <dbReference type="EMBL" id="KAK1403604.1"/>
    </source>
</evidence>
<dbReference type="PANTHER" id="PTHR11177:SF396">
    <property type="entry name" value="NOD FACTOR HYDROLASE PROTEIN 1"/>
    <property type="match status" value="1"/>
</dbReference>
<keyword evidence="5 6" id="KW-0326">Glycosidase</keyword>
<dbReference type="FunFam" id="3.10.50.10:FF:000003">
    <property type="entry name" value="Class V chitinase CHIT5b"/>
    <property type="match status" value="1"/>
</dbReference>
<feature type="region of interest" description="Disordered" evidence="7">
    <location>
        <begin position="1"/>
        <end position="117"/>
    </location>
</feature>
<sequence length="811" mass="88434">MAGRRAASGRGSGSGQGDTGGRGSGSSGGRGSGSNGGRGRSGGRGSGSGGGRLGDTDGNVGQGDNIDNGSGVRGQSNGSCGDGEGSGTGAREGDRNEGAREGCSEGARGGARRGGRRRRVDDINSECLLWDDDGRQILAMGVDSDPRKHKTRGYSPGGFGKYPDEHERKVVRIAGNLIDCPQALRTLLAIMRMFWPDGCVGALEIDRKSPGFWNKCINEFLRYYTYDPRVATEDEARASIRAHMRDNLWRTLSDDRDRADIKIADAKGTTYADHRPLYMKPGVWSRLAEYWVSDEFKKKSIAGKKAREAVKAPHTSGARSFDRRRRDYIEAHNGKLDELAVYKECHTLKDEERKGEWITEEAKLIIERYISICEKKGLDPTKTHIQAWIEAGKAPAAEDDDPDDDANDDESTESDNDHDMSAPYEVVSRGGPVIKGKQAKAMGGMTLCIIVVLSFLCSSAVASSPMKGSYWPSWSVDYLPPSAIETSYFTHIYYAFLTPNNVTFMFDIDNSTALLLVNFTSTIRAKNPTVKTLFSVGGANDGPAHFSRMALTCSSRKNFIDSSIEVARKFGFDGIDLDWEFPQTPDDMVNFGLLIHEWRAEVKKEAKATCKPQLLLAAATYYSANGNFTGIPVKYPGALISKNLDWINAMNYDYYGKWTPNATGSHAQLHDSKGNLSTSYGLKSWIKAGVPRRKVIMGLPLYGKTWNLTNPEVNGLGAPAMGIGPGVEGILTFSELEDHNAANNATVVYDAASVSTYSIAGSTWIGYDDIVSTTVKIGYAQSLRIGGYFFWAMNGDHNWSISRTASQLWID</sequence>
<dbReference type="InterPro" id="IPR001579">
    <property type="entry name" value="Glyco_hydro_18_chit_AS"/>
</dbReference>
<reference evidence="9" key="1">
    <citation type="submission" date="2023-02" db="EMBL/GenBank/DDBJ databases">
        <title>Genome of toxic invasive species Heracleum sosnowskyi carries increased number of genes despite the absence of recent whole-genome duplications.</title>
        <authorList>
            <person name="Schelkunov M."/>
            <person name="Shtratnikova V."/>
            <person name="Makarenko M."/>
            <person name="Klepikova A."/>
            <person name="Omelchenko D."/>
            <person name="Novikova G."/>
            <person name="Obukhova E."/>
            <person name="Bogdanov V."/>
            <person name="Penin A."/>
            <person name="Logacheva M."/>
        </authorList>
    </citation>
    <scope>NUCLEOTIDE SEQUENCE</scope>
    <source>
        <strain evidence="9">Hsosn_3</strain>
        <tissue evidence="9">Leaf</tissue>
    </source>
</reference>
<gene>
    <name evidence="9" type="ORF">POM88_003209</name>
</gene>
<feature type="compositionally biased region" description="Acidic residues" evidence="7">
    <location>
        <begin position="397"/>
        <end position="414"/>
    </location>
</feature>
<dbReference type="GO" id="GO:0006032">
    <property type="term" value="P:chitin catabolic process"/>
    <property type="evidence" value="ECO:0007669"/>
    <property type="project" value="TreeGrafter"/>
</dbReference>
<name>A0AAD8JHK7_9APIA</name>
<dbReference type="GO" id="GO:0005975">
    <property type="term" value="P:carbohydrate metabolic process"/>
    <property type="evidence" value="ECO:0007669"/>
    <property type="project" value="InterPro"/>
</dbReference>
<feature type="compositionally biased region" description="Gly residues" evidence="7">
    <location>
        <begin position="80"/>
        <end position="90"/>
    </location>
</feature>
<feature type="domain" description="GH18" evidence="8">
    <location>
        <begin position="465"/>
        <end position="811"/>
    </location>
</feature>
<dbReference type="Gene3D" id="3.20.20.80">
    <property type="entry name" value="Glycosidases"/>
    <property type="match status" value="1"/>
</dbReference>
<evidence type="ECO:0000256" key="7">
    <source>
        <dbReference type="SAM" id="MobiDB-lite"/>
    </source>
</evidence>
<dbReference type="AlphaFoldDB" id="A0AAD8JHK7"/>
<keyword evidence="10" id="KW-1185">Reference proteome</keyword>
<evidence type="ECO:0000313" key="10">
    <source>
        <dbReference type="Proteomes" id="UP001237642"/>
    </source>
</evidence>